<proteinExistence type="predicted"/>
<dbReference type="RefSeq" id="WP_377725343.1">
    <property type="nucleotide sequence ID" value="NZ_JBHSEW010000005.1"/>
</dbReference>
<gene>
    <name evidence="2" type="primary">pelG</name>
    <name evidence="2" type="ORF">ACFO3A_07510</name>
</gene>
<evidence type="ECO:0000313" key="3">
    <source>
        <dbReference type="Proteomes" id="UP001595967"/>
    </source>
</evidence>
<name>A0ABV9GXT3_9BURK</name>
<feature type="transmembrane region" description="Helical" evidence="1">
    <location>
        <begin position="189"/>
        <end position="209"/>
    </location>
</feature>
<feature type="transmembrane region" description="Helical" evidence="1">
    <location>
        <begin position="342"/>
        <end position="364"/>
    </location>
</feature>
<keyword evidence="3" id="KW-1185">Reference proteome</keyword>
<protein>
    <submittedName>
        <fullName evidence="2">Exopolysaccharide Pel transporter PelG</fullName>
    </submittedName>
</protein>
<feature type="transmembrane region" description="Helical" evidence="1">
    <location>
        <begin position="133"/>
        <end position="156"/>
    </location>
</feature>
<feature type="transmembrane region" description="Helical" evidence="1">
    <location>
        <begin position="163"/>
        <end position="183"/>
    </location>
</feature>
<reference evidence="3" key="1">
    <citation type="journal article" date="2019" name="Int. J. Syst. Evol. Microbiol.">
        <title>The Global Catalogue of Microorganisms (GCM) 10K type strain sequencing project: providing services to taxonomists for standard genome sequencing and annotation.</title>
        <authorList>
            <consortium name="The Broad Institute Genomics Platform"/>
            <consortium name="The Broad Institute Genome Sequencing Center for Infectious Disease"/>
            <person name="Wu L."/>
            <person name="Ma J."/>
        </authorList>
    </citation>
    <scope>NUCLEOTIDE SEQUENCE [LARGE SCALE GENOMIC DNA]</scope>
    <source>
        <strain evidence="3">JCM 11650</strain>
    </source>
</reference>
<dbReference type="Proteomes" id="UP001595967">
    <property type="component" value="Unassembled WGS sequence"/>
</dbReference>
<feature type="transmembrane region" description="Helical" evidence="1">
    <location>
        <begin position="230"/>
        <end position="254"/>
    </location>
</feature>
<feature type="transmembrane region" description="Helical" evidence="1">
    <location>
        <begin position="396"/>
        <end position="417"/>
    </location>
</feature>
<organism evidence="2 3">
    <name type="scientific">Comamonas nitrativorans</name>
    <dbReference type="NCBI Taxonomy" id="108437"/>
    <lineage>
        <taxon>Bacteria</taxon>
        <taxon>Pseudomonadati</taxon>
        <taxon>Pseudomonadota</taxon>
        <taxon>Betaproteobacteria</taxon>
        <taxon>Burkholderiales</taxon>
        <taxon>Comamonadaceae</taxon>
        <taxon>Comamonas</taxon>
    </lineage>
</organism>
<keyword evidence="1" id="KW-1133">Transmembrane helix</keyword>
<feature type="transmembrane region" description="Helical" evidence="1">
    <location>
        <begin position="21"/>
        <end position="54"/>
    </location>
</feature>
<dbReference type="EMBL" id="JBHSEW010000005">
    <property type="protein sequence ID" value="MFC4622065.1"/>
    <property type="molecule type" value="Genomic_DNA"/>
</dbReference>
<sequence>MAGIGFELRHMLRKNTLLGLLQAYTYASVIGSGPWVLSIVGILLIGIFSASVVVPATLVTQFQTSVTYLVACSLIYTGLAQLAFTRFVSDRMFERRKQAILPNLHGLMALVLLGAGGLGTLALFFVLPGEGVLYRLLMLAGFILLSGVWILTVLLSGMKRYKAIVALFALSYGLIVVSALLMRRWGLEGLLGGFVLGHYVLLAGMWLLIVREFHPARRMVAFDFLQAGKLYPSLVAVGFLWNLGIWADKFMFWFFTPTSQAIVGHLRASLIYDLPVFLSYLSIIPGMAVFLVRIETDFVEYYDKFYDAVRDGGSLEFIEAMRDEMVYAIRHGLSEIAKIQTLAVLITFVGGPAILDFIGISRLYLPLLQVQVIGAGLQVGLMAVLNVFFYLDQRRIVLWLCVQFVLLNVVLTGLSLWFGAALYGYGFALATLLTLATGLLLLSRKLDRLEYQTFMLQ</sequence>
<comment type="caution">
    <text evidence="2">The sequence shown here is derived from an EMBL/GenBank/DDBJ whole genome shotgun (WGS) entry which is preliminary data.</text>
</comment>
<feature type="transmembrane region" description="Helical" evidence="1">
    <location>
        <begin position="423"/>
        <end position="442"/>
    </location>
</feature>
<evidence type="ECO:0000256" key="1">
    <source>
        <dbReference type="SAM" id="Phobius"/>
    </source>
</evidence>
<keyword evidence="1" id="KW-0812">Transmembrane</keyword>
<feature type="transmembrane region" description="Helical" evidence="1">
    <location>
        <begin position="106"/>
        <end position="127"/>
    </location>
</feature>
<evidence type="ECO:0000313" key="2">
    <source>
        <dbReference type="EMBL" id="MFC4622065.1"/>
    </source>
</evidence>
<dbReference type="InterPro" id="IPR031617">
    <property type="entry name" value="PelG"/>
</dbReference>
<dbReference type="Pfam" id="PF16933">
    <property type="entry name" value="PelG"/>
    <property type="match status" value="1"/>
</dbReference>
<feature type="transmembrane region" description="Helical" evidence="1">
    <location>
        <begin position="274"/>
        <end position="294"/>
    </location>
</feature>
<accession>A0ABV9GXT3</accession>
<feature type="transmembrane region" description="Helical" evidence="1">
    <location>
        <begin position="66"/>
        <end position="85"/>
    </location>
</feature>
<feature type="transmembrane region" description="Helical" evidence="1">
    <location>
        <begin position="370"/>
        <end position="389"/>
    </location>
</feature>
<keyword evidence="1" id="KW-0472">Membrane</keyword>